<dbReference type="VEuPathDB" id="VectorBase:AATE007623"/>
<evidence type="ECO:0000313" key="1">
    <source>
        <dbReference type="EnsemblMetazoa" id="AATE007623-PA.1"/>
    </source>
</evidence>
<reference evidence="1" key="1">
    <citation type="submission" date="2022-08" db="UniProtKB">
        <authorList>
            <consortium name="EnsemblMetazoa"/>
        </authorList>
    </citation>
    <scope>IDENTIFICATION</scope>
    <source>
        <strain evidence="1">EBRO</strain>
    </source>
</reference>
<organism evidence="1">
    <name type="scientific">Anopheles atroparvus</name>
    <name type="common">European mosquito</name>
    <dbReference type="NCBI Taxonomy" id="41427"/>
    <lineage>
        <taxon>Eukaryota</taxon>
        <taxon>Metazoa</taxon>
        <taxon>Ecdysozoa</taxon>
        <taxon>Arthropoda</taxon>
        <taxon>Hexapoda</taxon>
        <taxon>Insecta</taxon>
        <taxon>Pterygota</taxon>
        <taxon>Neoptera</taxon>
        <taxon>Endopterygota</taxon>
        <taxon>Diptera</taxon>
        <taxon>Nematocera</taxon>
        <taxon>Culicoidea</taxon>
        <taxon>Culicidae</taxon>
        <taxon>Anophelinae</taxon>
        <taxon>Anopheles</taxon>
    </lineage>
</organism>
<protein>
    <submittedName>
        <fullName evidence="1">Uncharacterized protein</fullName>
    </submittedName>
</protein>
<proteinExistence type="predicted"/>
<dbReference type="AlphaFoldDB" id="A0A182IXX9"/>
<sequence length="128" mass="13954">MEEQQKENGKLIQICAGGTPLQPEKISSPPHSPPSGGKGDAWEWEVDEGTPFFVGCYEGRKEKCKENRSPQIQTRPGLPIEITHLGSGIWSYTLRKAGAILFVSVPATMITSACRGEARNTTPNRSIS</sequence>
<dbReference type="EnsemblMetazoa" id="AATE007623-RA">
    <property type="protein sequence ID" value="AATE007623-PA.1"/>
    <property type="gene ID" value="AATE007623"/>
</dbReference>
<accession>A0A182IXX9</accession>
<name>A0A182IXX9_ANOAO</name>